<evidence type="ECO:0000313" key="3">
    <source>
        <dbReference type="Proteomes" id="UP001144451"/>
    </source>
</evidence>
<feature type="compositionally biased region" description="Polar residues" evidence="1">
    <location>
        <begin position="1"/>
        <end position="10"/>
    </location>
</feature>
<dbReference type="Proteomes" id="UP001144451">
    <property type="component" value="Unassembled WGS sequence"/>
</dbReference>
<name>A0ABQ5RID6_9MICO</name>
<gene>
    <name evidence="2" type="ORF">BCONGLO52_17870</name>
</gene>
<reference evidence="2" key="1">
    <citation type="submission" date="2022-12" db="EMBL/GenBank/DDBJ databases">
        <title>Reference genome sequencing for broad-spectrum identification of bacterial and archaeal isolates by mass spectrometry.</title>
        <authorList>
            <person name="Sekiguchi Y."/>
            <person name="Tourlousse D.M."/>
        </authorList>
    </citation>
    <scope>NUCLEOTIDE SEQUENCE</scope>
    <source>
        <strain evidence="2">5-2</strain>
    </source>
</reference>
<comment type="caution">
    <text evidence="2">The sequence shown here is derived from an EMBL/GenBank/DDBJ whole genome shotgun (WGS) entry which is preliminary data.</text>
</comment>
<sequence length="127" mass="13537">MTSMSSTSDPSRMDPYSDDPGAAPTAVLDRQVQEQEQTTDDGDHDRFAHYVRKDKITQAALGGTPVIALCGKVWVPGRDPEKYPVCPECKEIYEGIREPNDGGDGTGGKGGSGRGGGGFRGFFGGRR</sequence>
<dbReference type="InterPro" id="IPR021400">
    <property type="entry name" value="DUF3039"/>
</dbReference>
<accession>A0ABQ5RID6</accession>
<protein>
    <recommendedName>
        <fullName evidence="4">DUF3039 domain-containing protein</fullName>
    </recommendedName>
</protein>
<evidence type="ECO:0008006" key="4">
    <source>
        <dbReference type="Google" id="ProtNLM"/>
    </source>
</evidence>
<evidence type="ECO:0000313" key="2">
    <source>
        <dbReference type="EMBL" id="GLI30946.1"/>
    </source>
</evidence>
<feature type="region of interest" description="Disordered" evidence="1">
    <location>
        <begin position="95"/>
        <end position="127"/>
    </location>
</feature>
<feature type="region of interest" description="Disordered" evidence="1">
    <location>
        <begin position="1"/>
        <end position="46"/>
    </location>
</feature>
<proteinExistence type="predicted"/>
<dbReference type="Pfam" id="PF11238">
    <property type="entry name" value="DUF3039"/>
    <property type="match status" value="1"/>
</dbReference>
<dbReference type="EMBL" id="BSDQ01000001">
    <property type="protein sequence ID" value="GLI30946.1"/>
    <property type="molecule type" value="Genomic_DNA"/>
</dbReference>
<feature type="compositionally biased region" description="Gly residues" evidence="1">
    <location>
        <begin position="102"/>
        <end position="127"/>
    </location>
</feature>
<evidence type="ECO:0000256" key="1">
    <source>
        <dbReference type="SAM" id="MobiDB-lite"/>
    </source>
</evidence>
<keyword evidence="3" id="KW-1185">Reference proteome</keyword>
<organism evidence="2 3">
    <name type="scientific">Brachybacterium conglomeratum</name>
    <dbReference type="NCBI Taxonomy" id="47846"/>
    <lineage>
        <taxon>Bacteria</taxon>
        <taxon>Bacillati</taxon>
        <taxon>Actinomycetota</taxon>
        <taxon>Actinomycetes</taxon>
        <taxon>Micrococcales</taxon>
        <taxon>Dermabacteraceae</taxon>
        <taxon>Brachybacterium</taxon>
    </lineage>
</organism>